<accession>A0AAV1IMS5</accession>
<name>A0AAV1IMS5_9CHLO</name>
<gene>
    <name evidence="2" type="ORF">CVIRNUC_010497</name>
</gene>
<organism evidence="2 3">
    <name type="scientific">Coccomyxa viridis</name>
    <dbReference type="NCBI Taxonomy" id="1274662"/>
    <lineage>
        <taxon>Eukaryota</taxon>
        <taxon>Viridiplantae</taxon>
        <taxon>Chlorophyta</taxon>
        <taxon>core chlorophytes</taxon>
        <taxon>Trebouxiophyceae</taxon>
        <taxon>Trebouxiophyceae incertae sedis</taxon>
        <taxon>Coccomyxaceae</taxon>
        <taxon>Coccomyxa</taxon>
    </lineage>
</organism>
<dbReference type="EMBL" id="CAUYUE010000016">
    <property type="protein sequence ID" value="CAK0787279.1"/>
    <property type="molecule type" value="Genomic_DNA"/>
</dbReference>
<comment type="caution">
    <text evidence="2">The sequence shown here is derived from an EMBL/GenBank/DDBJ whole genome shotgun (WGS) entry which is preliminary data.</text>
</comment>
<dbReference type="Gene3D" id="1.10.260.100">
    <property type="match status" value="1"/>
</dbReference>
<dbReference type="Proteomes" id="UP001314263">
    <property type="component" value="Unassembled WGS sequence"/>
</dbReference>
<keyword evidence="3" id="KW-1185">Reference proteome</keyword>
<dbReference type="AlphaFoldDB" id="A0AAV1IMS5"/>
<protein>
    <submittedName>
        <fullName evidence="2">Uncharacterized protein</fullName>
    </submittedName>
</protein>
<evidence type="ECO:0000313" key="2">
    <source>
        <dbReference type="EMBL" id="CAK0787279.1"/>
    </source>
</evidence>
<proteinExistence type="predicted"/>
<evidence type="ECO:0000313" key="3">
    <source>
        <dbReference type="Proteomes" id="UP001314263"/>
    </source>
</evidence>
<evidence type="ECO:0000256" key="1">
    <source>
        <dbReference type="SAM" id="MobiDB-lite"/>
    </source>
</evidence>
<reference evidence="2 3" key="1">
    <citation type="submission" date="2023-10" db="EMBL/GenBank/DDBJ databases">
        <authorList>
            <person name="Maclean D."/>
            <person name="Macfadyen A."/>
        </authorList>
    </citation>
    <scope>NUCLEOTIDE SEQUENCE [LARGE SCALE GENOMIC DNA]</scope>
</reference>
<feature type="region of interest" description="Disordered" evidence="1">
    <location>
        <begin position="76"/>
        <end position="96"/>
    </location>
</feature>
<sequence length="96" mass="10092">MIAEAQPDEATLRQILSNSTVMEGFEDPAVMAAVAEIAQDPAASSQYAGDAKVRSFYKGMEAIMGPRLQQAAARAGEATSRKSKSSQMAGTAILEI</sequence>